<dbReference type="EMBL" id="JACHIT010000003">
    <property type="protein sequence ID" value="MBB5918960.1"/>
    <property type="molecule type" value="Genomic_DNA"/>
</dbReference>
<dbReference type="SUPFAM" id="SSF56731">
    <property type="entry name" value="DNA primase core"/>
    <property type="match status" value="1"/>
</dbReference>
<dbReference type="InterPro" id="IPR006171">
    <property type="entry name" value="TOPRIM_dom"/>
</dbReference>
<gene>
    <name evidence="3" type="ORF">BJY24_007893</name>
</gene>
<keyword evidence="4" id="KW-1185">Reference proteome</keyword>
<name>A0A7W9UNL3_9NOCA</name>
<dbReference type="Gene3D" id="3.40.1360.10">
    <property type="match status" value="1"/>
</dbReference>
<protein>
    <submittedName>
        <fullName evidence="3">5S rRNA maturation endonuclease (Ribonuclease M5)</fullName>
    </submittedName>
</protein>
<dbReference type="CDD" id="cd01029">
    <property type="entry name" value="TOPRIM_primases"/>
    <property type="match status" value="1"/>
</dbReference>
<evidence type="ECO:0000256" key="1">
    <source>
        <dbReference type="SAM" id="MobiDB-lite"/>
    </source>
</evidence>
<dbReference type="Pfam" id="PF13362">
    <property type="entry name" value="Toprim_3"/>
    <property type="match status" value="1"/>
</dbReference>
<sequence>MTAPTSRPTAAHARASWQRVTAALEQAVGGGREAGSWTRYCCPVHEGDGRAHDPSLGVKYLTDAGRTKVRCFAGCPDTEILGRLDLQVSDLYDEPITRAGKGFRRPTRAPQPRPVPRAEQAITAAGLPLVKVTKDHGAQTGGVKTVASYPYVDQAGVVVGEVVRRHIPHEHGRKKEFYQRHWNPQTGRMEAGGFAPVPFQLPQLLDAIGEGRSVYVCEGEEDVLAAARAGIPATCNAAGAGKWRPEHAQWLKGARRVVIVADRDAPGYRHADKVAESLRGLVGEVRIVQAAAGKDLRDHFAAGHELGELEPVPGLDPRTPLPARAEAVATPFAGDPSPARAADGSQLDHPTTNGGSHMPDNSTINLSGLHSSDSGHHHDDTMDHIGGRFAMLMQRVMQEVMQRAITSHAARREAAEQWRKYDERRRAAEEAQHAAQRKAVEKILAAAKKTGFDRLSRSEIAAVLKDAVEWAPDSDAARHAATELADHIRERWGVHVDVDNGHVTVDAPPEMAAKLAAAEQERAAAARLATAQDRMVEMIATEGVDEESLRALRAQIEQWRTSPSPEGVAQLAGNLHDFAARGADGAAKKRLLEQIEHWRQQPSPDRLQLVSRQVQALADASIDESTRQSLYAAVEQWRKAPSPQGLQQLTEKMKAAGVGEKTRTRTRFVALYLGAPAVAETTPITDLGGPATLASTALRKLDEPLVDPGEEVKYRVDTLLMDYQAKLKHGHDTVSVQARLADAVSVMTPEDQQIARDRGKAIRDNPAGQYRQLWPEHVDRDELAATVRAYAALAPTVEATAASADGTDVDANWAAAQRDRATTMRSQIDKAIRSGKGLDRLEKDQLRAVLADVEAGKTTVPDMLLADDRTTAALDRDRADEIGYRTAAINRREVEEILSGHAAPETAVRSVRDELGRVAVEQARLAAGRTSLRDYEGTGADEKLLAGLVAGGVPEPVRNQVRKALDNAREDSAVTGHQARRIQDRWADRREAVAVQRTPEGPAYDSPERRAGLAHNLRNAGLSPDEVRQNIAADGGRAKPPSTPVQAPAPEKKVRLTTPGTGLQQAYNRANGRDQGIGD</sequence>
<feature type="region of interest" description="Disordered" evidence="1">
    <location>
        <begin position="331"/>
        <end position="380"/>
    </location>
</feature>
<feature type="compositionally biased region" description="Polar residues" evidence="1">
    <location>
        <begin position="1058"/>
        <end position="1068"/>
    </location>
</feature>
<evidence type="ECO:0000313" key="4">
    <source>
        <dbReference type="Proteomes" id="UP000540412"/>
    </source>
</evidence>
<keyword evidence="3" id="KW-0540">Nuclease</keyword>
<keyword evidence="3" id="KW-0255">Endonuclease</keyword>
<dbReference type="InterPro" id="IPR034154">
    <property type="entry name" value="TOPRIM_DnaG/twinkle"/>
</dbReference>
<feature type="compositionally biased region" description="Polar residues" evidence="1">
    <location>
        <begin position="348"/>
        <end position="365"/>
    </location>
</feature>
<reference evidence="3 4" key="1">
    <citation type="submission" date="2020-08" db="EMBL/GenBank/DDBJ databases">
        <title>Sequencing the genomes of 1000 actinobacteria strains.</title>
        <authorList>
            <person name="Klenk H.-P."/>
        </authorList>
    </citation>
    <scope>NUCLEOTIDE SEQUENCE [LARGE SCALE GENOMIC DNA]</scope>
    <source>
        <strain evidence="3 4">DSM 43582</strain>
    </source>
</reference>
<dbReference type="Proteomes" id="UP000540412">
    <property type="component" value="Unassembled WGS sequence"/>
</dbReference>
<dbReference type="GO" id="GO:0004519">
    <property type="term" value="F:endonuclease activity"/>
    <property type="evidence" value="ECO:0007669"/>
    <property type="project" value="UniProtKB-KW"/>
</dbReference>
<dbReference type="RefSeq" id="WP_051162867.1">
    <property type="nucleotide sequence ID" value="NZ_JACHIT010000003.1"/>
</dbReference>
<comment type="caution">
    <text evidence="3">The sequence shown here is derived from an EMBL/GenBank/DDBJ whole genome shotgun (WGS) entry which is preliminary data.</text>
</comment>
<proteinExistence type="predicted"/>
<evidence type="ECO:0000259" key="2">
    <source>
        <dbReference type="Pfam" id="PF13362"/>
    </source>
</evidence>
<keyword evidence="3" id="KW-0378">Hydrolase</keyword>
<accession>A0A7W9UNL3</accession>
<feature type="domain" description="Toprim" evidence="2">
    <location>
        <begin position="214"/>
        <end position="300"/>
    </location>
</feature>
<evidence type="ECO:0000313" key="3">
    <source>
        <dbReference type="EMBL" id="MBB5918960.1"/>
    </source>
</evidence>
<organism evidence="3 4">
    <name type="scientific">Nocardia transvalensis</name>
    <dbReference type="NCBI Taxonomy" id="37333"/>
    <lineage>
        <taxon>Bacteria</taxon>
        <taxon>Bacillati</taxon>
        <taxon>Actinomycetota</taxon>
        <taxon>Actinomycetes</taxon>
        <taxon>Mycobacteriales</taxon>
        <taxon>Nocardiaceae</taxon>
        <taxon>Nocardia</taxon>
    </lineage>
</organism>
<feature type="region of interest" description="Disordered" evidence="1">
    <location>
        <begin position="1032"/>
        <end position="1079"/>
    </location>
</feature>
<dbReference type="AlphaFoldDB" id="A0A7W9UNL3"/>